<organism evidence="2 3">
    <name type="scientific">Intestinimonas massiliensis</name>
    <name type="common">ex Afouda et al. 2020</name>
    <dbReference type="NCBI Taxonomy" id="1673721"/>
    <lineage>
        <taxon>Bacteria</taxon>
        <taxon>Bacillati</taxon>
        <taxon>Bacillota</taxon>
        <taxon>Clostridia</taxon>
        <taxon>Eubacteriales</taxon>
        <taxon>Intestinimonas</taxon>
    </lineage>
</organism>
<dbReference type="EMBL" id="JAKNJB010000044">
    <property type="protein sequence ID" value="MCG4528777.1"/>
    <property type="molecule type" value="Genomic_DNA"/>
</dbReference>
<proteinExistence type="predicted"/>
<comment type="caution">
    <text evidence="2">The sequence shown here is derived from an EMBL/GenBank/DDBJ whole genome shotgun (WGS) entry which is preliminary data.</text>
</comment>
<reference evidence="2 3" key="1">
    <citation type="submission" date="2022-01" db="EMBL/GenBank/DDBJ databases">
        <title>Collection of gut derived symbiotic bacterial strains cultured from healthy donors.</title>
        <authorList>
            <person name="Lin H."/>
            <person name="Kohout C."/>
            <person name="Waligurski E."/>
            <person name="Pamer E.G."/>
        </authorList>
    </citation>
    <scope>NUCLEOTIDE SEQUENCE [LARGE SCALE GENOMIC DNA]</scope>
    <source>
        <strain evidence="2 3">DFI.3.7</strain>
    </source>
</reference>
<dbReference type="Proteomes" id="UP001200313">
    <property type="component" value="Unassembled WGS sequence"/>
</dbReference>
<evidence type="ECO:0000313" key="2">
    <source>
        <dbReference type="EMBL" id="MCG4528777.1"/>
    </source>
</evidence>
<dbReference type="RefSeq" id="WP_238075036.1">
    <property type="nucleotide sequence ID" value="NZ_JAKNJB010000044.1"/>
</dbReference>
<feature type="region of interest" description="Disordered" evidence="1">
    <location>
        <begin position="176"/>
        <end position="208"/>
    </location>
</feature>
<accession>A0ABS9MD76</accession>
<keyword evidence="3" id="KW-1185">Reference proteome</keyword>
<evidence type="ECO:0000313" key="3">
    <source>
        <dbReference type="Proteomes" id="UP001200313"/>
    </source>
</evidence>
<protein>
    <submittedName>
        <fullName evidence="2">Phage tail protein</fullName>
    </submittedName>
</protein>
<evidence type="ECO:0000256" key="1">
    <source>
        <dbReference type="SAM" id="MobiDB-lite"/>
    </source>
</evidence>
<name>A0ABS9MD76_9FIRM</name>
<sequence>MGVFSTNAVTDKGRILLAQSQVGSLFIPTKIVMGSGSMPSGATPRAMTALITPVVQLDINKKRTSEDGKVIIGGSFSNGNVSSSFYFRELGLYAKVKHPDGSFSEEVLYAYGNAGASADLIPAPPAAVIEKQIDLVTWIGSDTQIDLTIESGAYIPFTDKGVPGGVAALGSDGKVPEDQLPEMNYESPLKNNAAKDTPVDGDSLPLVDSADGSKTKRVLWSRVKAVLKTYFNQLYAAATHSHAWSAITGKPSSFPPATHASTHGSSGADPITPMAIGAAAATHQHAAGDINSGTLDSTRLPTVPVSKGGTGQTTAAKALYALINGASALDYSGAATGDFLALLDASAATGKKISLENLINYMQLLGGVPKIATGSYTGTGTYGADNPCSLTFPFSPMLIIISCWRAASSMTNRSVVGIFVRDDHGMRITQNTNYASKILYAAWAETSLSWYSVDGEDDQLNYDGTTYHYIALG</sequence>
<gene>
    <name evidence="2" type="ORF">L0P79_17175</name>
</gene>